<protein>
    <submittedName>
        <fullName evidence="4">Putative damage-inducible protein DinB</fullName>
    </submittedName>
</protein>
<feature type="binding site" evidence="3">
    <location>
        <position position="148"/>
    </location>
    <ligand>
        <name>a divalent metal cation</name>
        <dbReference type="ChEBI" id="CHEBI:60240"/>
    </ligand>
</feature>
<dbReference type="PANTHER" id="PTHR37302">
    <property type="entry name" value="SLR1116 PROTEIN"/>
    <property type="match status" value="1"/>
</dbReference>
<evidence type="ECO:0000313" key="5">
    <source>
        <dbReference type="Proteomes" id="UP000295391"/>
    </source>
</evidence>
<evidence type="ECO:0000256" key="3">
    <source>
        <dbReference type="PIRSR" id="PIRSR607837-1"/>
    </source>
</evidence>
<name>A0A4V3DAF3_9HYPH</name>
<evidence type="ECO:0000313" key="4">
    <source>
        <dbReference type="EMBL" id="TDQ61850.1"/>
    </source>
</evidence>
<proteinExistence type="inferred from homology"/>
<keyword evidence="2 3" id="KW-0479">Metal-binding</keyword>
<dbReference type="InterPro" id="IPR034660">
    <property type="entry name" value="DinB/YfiT-like"/>
</dbReference>
<gene>
    <name evidence="4" type="ORF">ATL17_2954</name>
</gene>
<organism evidence="4 5">
    <name type="scientific">Maritalea mobilis</name>
    <dbReference type="NCBI Taxonomy" id="483324"/>
    <lineage>
        <taxon>Bacteria</taxon>
        <taxon>Pseudomonadati</taxon>
        <taxon>Pseudomonadota</taxon>
        <taxon>Alphaproteobacteria</taxon>
        <taxon>Hyphomicrobiales</taxon>
        <taxon>Devosiaceae</taxon>
        <taxon>Maritalea</taxon>
    </lineage>
</organism>
<dbReference type="InterPro" id="IPR007837">
    <property type="entry name" value="DinB"/>
</dbReference>
<dbReference type="Gene3D" id="1.20.120.450">
    <property type="entry name" value="dinb family like domain"/>
    <property type="match status" value="1"/>
</dbReference>
<evidence type="ECO:0000256" key="2">
    <source>
        <dbReference type="ARBA" id="ARBA00022723"/>
    </source>
</evidence>
<reference evidence="4 5" key="1">
    <citation type="submission" date="2019-03" db="EMBL/GenBank/DDBJ databases">
        <title>Genomic Encyclopedia of Type Strains, Phase III (KMG-III): the genomes of soil and plant-associated and newly described type strains.</title>
        <authorList>
            <person name="Whitman W."/>
        </authorList>
    </citation>
    <scope>NUCLEOTIDE SEQUENCE [LARGE SCALE GENOMIC DNA]</scope>
    <source>
        <strain evidence="4 5">CGMCC 1.7002</strain>
    </source>
</reference>
<comment type="similarity">
    <text evidence="1">Belongs to the DinB family.</text>
</comment>
<dbReference type="SUPFAM" id="SSF109854">
    <property type="entry name" value="DinB/YfiT-like putative metalloenzymes"/>
    <property type="match status" value="1"/>
</dbReference>
<dbReference type="GO" id="GO:0046872">
    <property type="term" value="F:metal ion binding"/>
    <property type="evidence" value="ECO:0007669"/>
    <property type="project" value="UniProtKB-KW"/>
</dbReference>
<accession>A0A4V3DAF3</accession>
<dbReference type="EMBL" id="SNYR01000003">
    <property type="protein sequence ID" value="TDQ61850.1"/>
    <property type="molecule type" value="Genomic_DNA"/>
</dbReference>
<dbReference type="Pfam" id="PF05163">
    <property type="entry name" value="DinB"/>
    <property type="match status" value="1"/>
</dbReference>
<dbReference type="PANTHER" id="PTHR37302:SF3">
    <property type="entry name" value="DAMAGE-INDUCIBLE PROTEIN DINB"/>
    <property type="match status" value="1"/>
</dbReference>
<comment type="caution">
    <text evidence="4">The sequence shown here is derived from an EMBL/GenBank/DDBJ whole genome shotgun (WGS) entry which is preliminary data.</text>
</comment>
<evidence type="ECO:0000256" key="1">
    <source>
        <dbReference type="ARBA" id="ARBA00008635"/>
    </source>
</evidence>
<dbReference type="AlphaFoldDB" id="A0A4V3DAF3"/>
<dbReference type="Proteomes" id="UP000295391">
    <property type="component" value="Unassembled WGS sequence"/>
</dbReference>
<feature type="binding site" evidence="3">
    <location>
        <position position="68"/>
    </location>
    <ligand>
        <name>a divalent metal cation</name>
        <dbReference type="ChEBI" id="CHEBI:60240"/>
    </ligand>
</feature>
<sequence length="197" mass="22395">MWPNPSAIGLILIWDRLMDPVARPFVKLAQNNRLANYRLLTAISALDMNEFKKERTSFFPSLWETLNHILVVDWYYVDALEGGNLGVDAWKDETPFDDPAALRDAQSEVDERLVSFCQNLDAAKLEAIVHLHNTTEPAENVLLHLFQHQIHHRGQAHAMLAGSPVKPPQLDEFLFAIDQPYRAEDLAAIGWTETDLV</sequence>
<keyword evidence="5" id="KW-1185">Reference proteome</keyword>
<feature type="binding site" evidence="3">
    <location>
        <position position="152"/>
    </location>
    <ligand>
        <name>a divalent metal cation</name>
        <dbReference type="ChEBI" id="CHEBI:60240"/>
    </ligand>
</feature>